<reference evidence="1 2" key="1">
    <citation type="submission" date="2020-02" db="EMBL/GenBank/DDBJ databases">
        <title>Sequencing the genomes of 1000 actinobacteria strains.</title>
        <authorList>
            <person name="Klenk H.-P."/>
        </authorList>
    </citation>
    <scope>NUCLEOTIDE SEQUENCE [LARGE SCALE GENOMIC DNA]</scope>
    <source>
        <strain evidence="1 2">DSM 27960</strain>
    </source>
</reference>
<name>A0A7X5R0P3_9MICO</name>
<keyword evidence="2" id="KW-1185">Reference proteome</keyword>
<sequence>MNKSEFVYALLAALPEATDDPESWFYYKDSEPLPYIALGDARSWIEKNAIEITYSPEFRVVVRSGFEDAFTRYWAFVEDQAIKGLFDADVDTLLCIECFEHSMWVDKVTEYLGPVTGELLSRYRTAAG</sequence>
<dbReference type="RefSeq" id="WP_167149219.1">
    <property type="nucleotide sequence ID" value="NZ_JAAMOX010000001.1"/>
</dbReference>
<organism evidence="1 2">
    <name type="scientific">Lysinibacter cavernae</name>
    <dbReference type="NCBI Taxonomy" id="1640652"/>
    <lineage>
        <taxon>Bacteria</taxon>
        <taxon>Bacillati</taxon>
        <taxon>Actinomycetota</taxon>
        <taxon>Actinomycetes</taxon>
        <taxon>Micrococcales</taxon>
        <taxon>Microbacteriaceae</taxon>
        <taxon>Lysinibacter</taxon>
    </lineage>
</organism>
<protein>
    <submittedName>
        <fullName evidence="1">Uncharacterized protein</fullName>
    </submittedName>
</protein>
<proteinExistence type="predicted"/>
<dbReference type="Proteomes" id="UP000541033">
    <property type="component" value="Unassembled WGS sequence"/>
</dbReference>
<comment type="caution">
    <text evidence="1">The sequence shown here is derived from an EMBL/GenBank/DDBJ whole genome shotgun (WGS) entry which is preliminary data.</text>
</comment>
<evidence type="ECO:0000313" key="2">
    <source>
        <dbReference type="Proteomes" id="UP000541033"/>
    </source>
</evidence>
<evidence type="ECO:0000313" key="1">
    <source>
        <dbReference type="EMBL" id="NIH53534.1"/>
    </source>
</evidence>
<gene>
    <name evidence="1" type="ORF">FHX76_001402</name>
</gene>
<accession>A0A7X5R0P3</accession>
<dbReference type="AlphaFoldDB" id="A0A7X5R0P3"/>
<dbReference type="EMBL" id="JAAMOX010000001">
    <property type="protein sequence ID" value="NIH53534.1"/>
    <property type="molecule type" value="Genomic_DNA"/>
</dbReference>